<dbReference type="Gene3D" id="3.30.1490.20">
    <property type="entry name" value="ATP-grasp fold, A domain"/>
    <property type="match status" value="1"/>
</dbReference>
<protein>
    <submittedName>
        <fullName evidence="2">Phosphoenolpyruvate synthase/pyruvate phosphate dikinase</fullName>
    </submittedName>
</protein>
<dbReference type="Proteomes" id="UP000034751">
    <property type="component" value="Unassembled WGS sequence"/>
</dbReference>
<dbReference type="InterPro" id="IPR051549">
    <property type="entry name" value="PEP_Utilizing_Enz"/>
</dbReference>
<sequence>MPHFLTFKEISKEQLDPNIVGGKAEALARLYQKGFPVPDGFIVTTEFFDSCSKQNAPIRFSEEDTEIIYHNIDACSPCGSVAVRSSASVEDSSTQSFAGQFDSFLNVNKKRAPNAIKECWQSLHNVRSKIYAGDKRGNKKMAVIVQNMITPEISGVAFSANPVTGDKNSVIIEAVPGSNEFLVQGAITPDYYAVSKNLKILNKKIIQQNKNSQQKLSDQQLLNIVQLVTAVSHFFNAEVDIEWAIEKNNLYILQSRPITAIQNNNAKRIF</sequence>
<dbReference type="GO" id="GO:0005524">
    <property type="term" value="F:ATP binding"/>
    <property type="evidence" value="ECO:0007669"/>
    <property type="project" value="InterPro"/>
</dbReference>
<gene>
    <name evidence="2" type="ORF">UW02_C0003G0005</name>
</gene>
<keyword evidence="2" id="KW-0670">Pyruvate</keyword>
<dbReference type="Pfam" id="PF01326">
    <property type="entry name" value="PPDK_N"/>
    <property type="match status" value="1"/>
</dbReference>
<evidence type="ECO:0000313" key="2">
    <source>
        <dbReference type="EMBL" id="KKT19953.1"/>
    </source>
</evidence>
<reference evidence="2 3" key="1">
    <citation type="journal article" date="2015" name="Nature">
        <title>rRNA introns, odd ribosomes, and small enigmatic genomes across a large radiation of phyla.</title>
        <authorList>
            <person name="Brown C.T."/>
            <person name="Hug L.A."/>
            <person name="Thomas B.C."/>
            <person name="Sharon I."/>
            <person name="Castelle C.J."/>
            <person name="Singh A."/>
            <person name="Wilkins M.J."/>
            <person name="Williams K.H."/>
            <person name="Banfield J.F."/>
        </authorList>
    </citation>
    <scope>NUCLEOTIDE SEQUENCE [LARGE SCALE GENOMIC DNA]</scope>
</reference>
<organism evidence="2 3">
    <name type="scientific">Candidatus Nomurabacteria bacterium GW2011_GWB1_43_7</name>
    <dbReference type="NCBI Taxonomy" id="1618747"/>
    <lineage>
        <taxon>Bacteria</taxon>
        <taxon>Candidatus Nomuraibacteriota</taxon>
    </lineage>
</organism>
<dbReference type="InterPro" id="IPR013815">
    <property type="entry name" value="ATP_grasp_subdomain_1"/>
</dbReference>
<feature type="domain" description="Pyruvate phosphate dikinase AMP/ATP-binding" evidence="1">
    <location>
        <begin position="79"/>
        <end position="268"/>
    </location>
</feature>
<dbReference type="Gene3D" id="3.30.470.20">
    <property type="entry name" value="ATP-grasp fold, B domain"/>
    <property type="match status" value="1"/>
</dbReference>
<dbReference type="PANTHER" id="PTHR43615">
    <property type="entry name" value="PHOSPHOENOLPYRUVATE SYNTHASE-RELATED"/>
    <property type="match status" value="1"/>
</dbReference>
<keyword evidence="2" id="KW-0808">Transferase</keyword>
<name>A0A0G1FCZ0_9BACT</name>
<evidence type="ECO:0000259" key="1">
    <source>
        <dbReference type="Pfam" id="PF01326"/>
    </source>
</evidence>
<comment type="caution">
    <text evidence="2">The sequence shown here is derived from an EMBL/GenBank/DDBJ whole genome shotgun (WGS) entry which is preliminary data.</text>
</comment>
<dbReference type="PANTHER" id="PTHR43615:SF1">
    <property type="entry name" value="PPDK_N DOMAIN-CONTAINING PROTEIN"/>
    <property type="match status" value="1"/>
</dbReference>
<dbReference type="AlphaFoldDB" id="A0A0G1FCZ0"/>
<accession>A0A0G1FCZ0</accession>
<dbReference type="GO" id="GO:0016301">
    <property type="term" value="F:kinase activity"/>
    <property type="evidence" value="ECO:0007669"/>
    <property type="project" value="UniProtKB-KW"/>
</dbReference>
<keyword evidence="2" id="KW-0418">Kinase</keyword>
<dbReference type="EMBL" id="LCGS01000003">
    <property type="protein sequence ID" value="KKT19953.1"/>
    <property type="molecule type" value="Genomic_DNA"/>
</dbReference>
<proteinExistence type="predicted"/>
<dbReference type="InterPro" id="IPR002192">
    <property type="entry name" value="PPDK_AMP/ATP-bd"/>
</dbReference>
<evidence type="ECO:0000313" key="3">
    <source>
        <dbReference type="Proteomes" id="UP000034751"/>
    </source>
</evidence>
<dbReference type="SUPFAM" id="SSF56059">
    <property type="entry name" value="Glutathione synthetase ATP-binding domain-like"/>
    <property type="match status" value="1"/>
</dbReference>
<dbReference type="STRING" id="1618747.UW02_C0003G0005"/>